<evidence type="ECO:0000259" key="2">
    <source>
        <dbReference type="PROSITE" id="PS51762"/>
    </source>
</evidence>
<comment type="caution">
    <text evidence="3">The sequence shown here is derived from an EMBL/GenBank/DDBJ whole genome shotgun (WGS) entry which is preliminary data.</text>
</comment>
<dbReference type="PANTHER" id="PTHR10963:SF55">
    <property type="entry name" value="GLYCOSIDE HYDROLASE FAMILY 16 PROTEIN"/>
    <property type="match status" value="1"/>
</dbReference>
<protein>
    <submittedName>
        <fullName evidence="3">Family 16 glycosylhydrolase</fullName>
    </submittedName>
</protein>
<feature type="domain" description="GH16" evidence="2">
    <location>
        <begin position="1"/>
        <end position="151"/>
    </location>
</feature>
<dbReference type="Proteomes" id="UP001596086">
    <property type="component" value="Unassembled WGS sequence"/>
</dbReference>
<sequence length="151" mass="16467">MQVQYGMIEVGLAAPNLAAGLWSAAWMPGTSAQTWPRNGEIDIMGQGHKAACVPGNESRAAWTAWQNKSYVVTAASLAKRFVKYRLYWTDAEMLFTIIDNGVERDLYNATLPVNPSALWSPFYLLLNLAVGGNSTDAATAAQVMAPRPRTM</sequence>
<organism evidence="3 4">
    <name type="scientific">Massilia aerilata</name>
    <dbReference type="NCBI Taxonomy" id="453817"/>
    <lineage>
        <taxon>Bacteria</taxon>
        <taxon>Pseudomonadati</taxon>
        <taxon>Pseudomonadota</taxon>
        <taxon>Betaproteobacteria</taxon>
        <taxon>Burkholderiales</taxon>
        <taxon>Oxalobacteraceae</taxon>
        <taxon>Telluria group</taxon>
        <taxon>Massilia</taxon>
    </lineage>
</organism>
<dbReference type="InterPro" id="IPR000757">
    <property type="entry name" value="Beta-glucanase-like"/>
</dbReference>
<dbReference type="Gene3D" id="2.60.120.200">
    <property type="match status" value="1"/>
</dbReference>
<evidence type="ECO:0000313" key="3">
    <source>
        <dbReference type="EMBL" id="MFC5547172.1"/>
    </source>
</evidence>
<proteinExistence type="inferred from homology"/>
<reference evidence="4" key="1">
    <citation type="journal article" date="2019" name="Int. J. Syst. Evol. Microbiol.">
        <title>The Global Catalogue of Microorganisms (GCM) 10K type strain sequencing project: providing services to taxonomists for standard genome sequencing and annotation.</title>
        <authorList>
            <consortium name="The Broad Institute Genomics Platform"/>
            <consortium name="The Broad Institute Genome Sequencing Center for Infectious Disease"/>
            <person name="Wu L."/>
            <person name="Ma J."/>
        </authorList>
    </citation>
    <scope>NUCLEOTIDE SEQUENCE [LARGE SCALE GENOMIC DNA]</scope>
    <source>
        <strain evidence="4">CGMCC 4.5798</strain>
    </source>
</reference>
<accession>A0ABW0RSP9</accession>
<dbReference type="Pfam" id="PF00722">
    <property type="entry name" value="Glyco_hydro_16"/>
    <property type="match status" value="1"/>
</dbReference>
<dbReference type="RefSeq" id="WP_379765957.1">
    <property type="nucleotide sequence ID" value="NZ_JBHSMZ010000001.1"/>
</dbReference>
<dbReference type="SUPFAM" id="SSF49899">
    <property type="entry name" value="Concanavalin A-like lectins/glucanases"/>
    <property type="match status" value="1"/>
</dbReference>
<evidence type="ECO:0000256" key="1">
    <source>
        <dbReference type="ARBA" id="ARBA00006865"/>
    </source>
</evidence>
<evidence type="ECO:0000313" key="4">
    <source>
        <dbReference type="Proteomes" id="UP001596086"/>
    </source>
</evidence>
<dbReference type="InterPro" id="IPR013320">
    <property type="entry name" value="ConA-like_dom_sf"/>
</dbReference>
<dbReference type="EMBL" id="JBHSMZ010000001">
    <property type="protein sequence ID" value="MFC5547172.1"/>
    <property type="molecule type" value="Genomic_DNA"/>
</dbReference>
<keyword evidence="4" id="KW-1185">Reference proteome</keyword>
<comment type="similarity">
    <text evidence="1">Belongs to the glycosyl hydrolase 16 family.</text>
</comment>
<gene>
    <name evidence="3" type="ORF">ACFPO9_01420</name>
</gene>
<dbReference type="InterPro" id="IPR050546">
    <property type="entry name" value="Glycosyl_Hydrlase_16"/>
</dbReference>
<dbReference type="PANTHER" id="PTHR10963">
    <property type="entry name" value="GLYCOSYL HYDROLASE-RELATED"/>
    <property type="match status" value="1"/>
</dbReference>
<name>A0ABW0RSP9_9BURK</name>
<dbReference type="PROSITE" id="PS51762">
    <property type="entry name" value="GH16_2"/>
    <property type="match status" value="1"/>
</dbReference>